<name>A0ABY6I0W3_STRPE</name>
<dbReference type="InterPro" id="IPR032710">
    <property type="entry name" value="NTF2-like_dom_sf"/>
</dbReference>
<proteinExistence type="predicted"/>
<dbReference type="RefSeq" id="WP_264241824.1">
    <property type="nucleotide sequence ID" value="NZ_CP107567.1"/>
</dbReference>
<evidence type="ECO:0000313" key="2">
    <source>
        <dbReference type="EMBL" id="UYQ60618.1"/>
    </source>
</evidence>
<gene>
    <name evidence="2" type="ORF">OGH68_03460</name>
</gene>
<dbReference type="Proteomes" id="UP001163878">
    <property type="component" value="Chromosome"/>
</dbReference>
<dbReference type="Gene3D" id="3.10.450.50">
    <property type="match status" value="1"/>
</dbReference>
<accession>A0ABY6I0W3</accession>
<feature type="domain" description="SnoaL-like" evidence="1">
    <location>
        <begin position="28"/>
        <end position="119"/>
    </location>
</feature>
<protein>
    <submittedName>
        <fullName evidence="2">Nuclear transport factor 2 family protein</fullName>
    </submittedName>
</protein>
<dbReference type="SUPFAM" id="SSF54427">
    <property type="entry name" value="NTF2-like"/>
    <property type="match status" value="1"/>
</dbReference>
<organism evidence="2 3">
    <name type="scientific">Streptomyces peucetius</name>
    <dbReference type="NCBI Taxonomy" id="1950"/>
    <lineage>
        <taxon>Bacteria</taxon>
        <taxon>Bacillati</taxon>
        <taxon>Actinomycetota</taxon>
        <taxon>Actinomycetes</taxon>
        <taxon>Kitasatosporales</taxon>
        <taxon>Streptomycetaceae</taxon>
        <taxon>Streptomyces</taxon>
    </lineage>
</organism>
<evidence type="ECO:0000313" key="3">
    <source>
        <dbReference type="Proteomes" id="UP001163878"/>
    </source>
</evidence>
<dbReference type="InterPro" id="IPR037401">
    <property type="entry name" value="SnoaL-like"/>
</dbReference>
<dbReference type="Pfam" id="PF12680">
    <property type="entry name" value="SnoaL_2"/>
    <property type="match status" value="1"/>
</dbReference>
<sequence>MEALETRTPEQFVSDFFTSFTNAVVRAEEDPAALMSRYYTRDVVQVADGVRLDWDRLLAHLRPVRRNLTEYRFEVHEALADGDRIAARFTIHAEMRKSGPVSTQVHMFAEFTPDGRLRRADQVTRTLKQPSGAEPGRQ</sequence>
<evidence type="ECO:0000259" key="1">
    <source>
        <dbReference type="Pfam" id="PF12680"/>
    </source>
</evidence>
<reference evidence="2" key="1">
    <citation type="submission" date="2022-10" db="EMBL/GenBank/DDBJ databases">
        <title>Cytochrome P450 Catalyzes Benzene Ring Formation in the Biosynthesis of Trialkyl-Substituted Aromatic Polyketides.</title>
        <authorList>
            <person name="Zhao E."/>
            <person name="Ge H."/>
        </authorList>
    </citation>
    <scope>NUCLEOTIDE SEQUENCE</scope>
    <source>
        <strain evidence="2">NA0869</strain>
    </source>
</reference>
<keyword evidence="3" id="KW-1185">Reference proteome</keyword>
<dbReference type="EMBL" id="CP107567">
    <property type="protein sequence ID" value="UYQ60618.1"/>
    <property type="molecule type" value="Genomic_DNA"/>
</dbReference>